<dbReference type="EMBL" id="KZ613947">
    <property type="protein sequence ID" value="PMD39332.1"/>
    <property type="molecule type" value="Genomic_DNA"/>
</dbReference>
<dbReference type="Proteomes" id="UP000235786">
    <property type="component" value="Unassembled WGS sequence"/>
</dbReference>
<evidence type="ECO:0000313" key="2">
    <source>
        <dbReference type="EMBL" id="PMD39332.1"/>
    </source>
</evidence>
<gene>
    <name evidence="2" type="ORF">L207DRAFT_530755</name>
</gene>
<evidence type="ECO:0000313" key="3">
    <source>
        <dbReference type="Proteomes" id="UP000235786"/>
    </source>
</evidence>
<name>A0A2J6RLD4_HYAVF</name>
<evidence type="ECO:0000256" key="1">
    <source>
        <dbReference type="SAM" id="MobiDB-lite"/>
    </source>
</evidence>
<keyword evidence="3" id="KW-1185">Reference proteome</keyword>
<accession>A0A2J6RLD4</accession>
<organism evidence="2 3">
    <name type="scientific">Hyaloscypha variabilis (strain UAMH 11265 / GT02V1 / F)</name>
    <name type="common">Meliniomyces variabilis</name>
    <dbReference type="NCBI Taxonomy" id="1149755"/>
    <lineage>
        <taxon>Eukaryota</taxon>
        <taxon>Fungi</taxon>
        <taxon>Dikarya</taxon>
        <taxon>Ascomycota</taxon>
        <taxon>Pezizomycotina</taxon>
        <taxon>Leotiomycetes</taxon>
        <taxon>Helotiales</taxon>
        <taxon>Hyaloscyphaceae</taxon>
        <taxon>Hyaloscypha</taxon>
        <taxon>Hyaloscypha variabilis</taxon>
    </lineage>
</organism>
<proteinExistence type="predicted"/>
<feature type="region of interest" description="Disordered" evidence="1">
    <location>
        <begin position="86"/>
        <end position="105"/>
    </location>
</feature>
<sequence>MKIHTSPSTAQLSLRSALLPHFIPIPTLEHEKCSALVSNRQAASSHSPGHDFVLLLRDDSFETMKPHLQKIFFRTPHSDPVETIEPTPQPHAWDPNPGINSEDEAEYHEQMPRERLHIREMFKRARASGSQEELRRACFSVIPFMGHESDELEVLGPLAPLPSNSRFTGKGAVFDMATETRVYREL</sequence>
<dbReference type="OrthoDB" id="10554885at2759"/>
<dbReference type="AlphaFoldDB" id="A0A2J6RLD4"/>
<protein>
    <submittedName>
        <fullName evidence="2">Uncharacterized protein</fullName>
    </submittedName>
</protein>
<reference evidence="2 3" key="1">
    <citation type="submission" date="2016-04" db="EMBL/GenBank/DDBJ databases">
        <title>A degradative enzymes factory behind the ericoid mycorrhizal symbiosis.</title>
        <authorList>
            <consortium name="DOE Joint Genome Institute"/>
            <person name="Martino E."/>
            <person name="Morin E."/>
            <person name="Grelet G."/>
            <person name="Kuo A."/>
            <person name="Kohler A."/>
            <person name="Daghino S."/>
            <person name="Barry K."/>
            <person name="Choi C."/>
            <person name="Cichocki N."/>
            <person name="Clum A."/>
            <person name="Copeland A."/>
            <person name="Hainaut M."/>
            <person name="Haridas S."/>
            <person name="Labutti K."/>
            <person name="Lindquist E."/>
            <person name="Lipzen A."/>
            <person name="Khouja H.-R."/>
            <person name="Murat C."/>
            <person name="Ohm R."/>
            <person name="Olson A."/>
            <person name="Spatafora J."/>
            <person name="Veneault-Fourrey C."/>
            <person name="Henrissat B."/>
            <person name="Grigoriev I."/>
            <person name="Martin F."/>
            <person name="Perotto S."/>
        </authorList>
    </citation>
    <scope>NUCLEOTIDE SEQUENCE [LARGE SCALE GENOMIC DNA]</scope>
    <source>
        <strain evidence="2 3">F</strain>
    </source>
</reference>